<comment type="caution">
    <text evidence="4">The sequence shown here is derived from an EMBL/GenBank/DDBJ whole genome shotgun (WGS) entry which is preliminary data.</text>
</comment>
<evidence type="ECO:0000313" key="5">
    <source>
        <dbReference type="Proteomes" id="UP000228614"/>
    </source>
</evidence>
<keyword evidence="1" id="KW-0479">Metal-binding</keyword>
<dbReference type="GO" id="GO:0005737">
    <property type="term" value="C:cytoplasm"/>
    <property type="evidence" value="ECO:0007669"/>
    <property type="project" value="TreeGrafter"/>
</dbReference>
<dbReference type="PANTHER" id="PTHR11845">
    <property type="entry name" value="5'-DEOXYNUCLEOTIDASE HDDC2"/>
    <property type="match status" value="1"/>
</dbReference>
<feature type="domain" description="HD" evidence="3">
    <location>
        <begin position="16"/>
        <end position="171"/>
    </location>
</feature>
<dbReference type="InterPro" id="IPR039356">
    <property type="entry name" value="YfbR/HDDC2"/>
</dbReference>
<evidence type="ECO:0000313" key="4">
    <source>
        <dbReference type="EMBL" id="PIR94861.1"/>
    </source>
</evidence>
<dbReference type="PANTHER" id="PTHR11845:SF13">
    <property type="entry name" value="5'-DEOXYNUCLEOTIDASE HDDC2"/>
    <property type="match status" value="1"/>
</dbReference>
<dbReference type="Proteomes" id="UP000228614">
    <property type="component" value="Unassembled WGS sequence"/>
</dbReference>
<dbReference type="SUPFAM" id="SSF109604">
    <property type="entry name" value="HD-domain/PDEase-like"/>
    <property type="match status" value="1"/>
</dbReference>
<dbReference type="InterPro" id="IPR006674">
    <property type="entry name" value="HD_domain"/>
</dbReference>
<dbReference type="EMBL" id="PFAN01000093">
    <property type="protein sequence ID" value="PIR94861.1"/>
    <property type="molecule type" value="Genomic_DNA"/>
</dbReference>
<dbReference type="AlphaFoldDB" id="A0A2H0V724"/>
<organism evidence="4 5">
    <name type="scientific">Candidatus Falkowbacteria bacterium CG10_big_fil_rev_8_21_14_0_10_37_6</name>
    <dbReference type="NCBI Taxonomy" id="1974563"/>
    <lineage>
        <taxon>Bacteria</taxon>
        <taxon>Candidatus Falkowiibacteriota</taxon>
    </lineage>
</organism>
<dbReference type="Pfam" id="PF13023">
    <property type="entry name" value="HD_3"/>
    <property type="match status" value="1"/>
</dbReference>
<dbReference type="GO" id="GO:0046872">
    <property type="term" value="F:metal ion binding"/>
    <property type="evidence" value="ECO:0007669"/>
    <property type="project" value="UniProtKB-KW"/>
</dbReference>
<accession>A0A2H0V724</accession>
<dbReference type="GO" id="GO:0002953">
    <property type="term" value="F:5'-deoxynucleotidase activity"/>
    <property type="evidence" value="ECO:0007669"/>
    <property type="project" value="InterPro"/>
</dbReference>
<evidence type="ECO:0000256" key="2">
    <source>
        <dbReference type="ARBA" id="ARBA00022801"/>
    </source>
</evidence>
<dbReference type="Gene3D" id="1.10.3210.10">
    <property type="entry name" value="Hypothetical protein af1432"/>
    <property type="match status" value="1"/>
</dbReference>
<evidence type="ECO:0000256" key="1">
    <source>
        <dbReference type="ARBA" id="ARBA00022723"/>
    </source>
</evidence>
<evidence type="ECO:0000259" key="3">
    <source>
        <dbReference type="Pfam" id="PF13023"/>
    </source>
</evidence>
<sequence>MNKLNAIADFLFEVGILSKTPRSGFYFLGSGQQSVAEHINRVVFIGYVLSYMHKKVGKKLDEKKVLEMCLFHDLPEARTSDLNYTHQKYTQANEKKAVSDLAETLPFGTEIEKLIDERNDSDAIEALIARDADQLELMLSLKEQLDIGNSRAKSWLALAIKRLKTKEAQDLAKVIIATPSDNWWFHDKEDKWWITRSKKD</sequence>
<protein>
    <submittedName>
        <fullName evidence="4">Phosphohydrolase</fullName>
    </submittedName>
</protein>
<name>A0A2H0V724_9BACT</name>
<proteinExistence type="predicted"/>
<keyword evidence="2 4" id="KW-0378">Hydrolase</keyword>
<gene>
    <name evidence="4" type="ORF">COT95_01880</name>
</gene>
<reference evidence="5" key="1">
    <citation type="submission" date="2017-09" db="EMBL/GenBank/DDBJ databases">
        <title>Depth-based differentiation of microbial function through sediment-hosted aquifers and enrichment of novel symbionts in the deep terrestrial subsurface.</title>
        <authorList>
            <person name="Probst A.J."/>
            <person name="Ladd B."/>
            <person name="Jarett J.K."/>
            <person name="Geller-Mcgrath D.E."/>
            <person name="Sieber C.M.K."/>
            <person name="Emerson J.B."/>
            <person name="Anantharaman K."/>
            <person name="Thomas B.C."/>
            <person name="Malmstrom R."/>
            <person name="Stieglmeier M."/>
            <person name="Klingl A."/>
            <person name="Woyke T."/>
            <person name="Ryan C.M."/>
            <person name="Banfield J.F."/>
        </authorList>
    </citation>
    <scope>NUCLEOTIDE SEQUENCE [LARGE SCALE GENOMIC DNA]</scope>
</reference>